<dbReference type="SUPFAM" id="SSF46565">
    <property type="entry name" value="Chaperone J-domain"/>
    <property type="match status" value="1"/>
</dbReference>
<dbReference type="InterPro" id="IPR008971">
    <property type="entry name" value="HSP40/DnaJ_pept-bd"/>
</dbReference>
<keyword evidence="4" id="KW-1185">Reference proteome</keyword>
<dbReference type="EMBL" id="JBEPLY010000001">
    <property type="protein sequence ID" value="MET3598102.1"/>
    <property type="molecule type" value="Genomic_DNA"/>
</dbReference>
<reference evidence="3 4" key="1">
    <citation type="submission" date="2024-06" db="EMBL/GenBank/DDBJ databases">
        <title>Genomic Encyclopedia of Type Strains, Phase IV (KMG-IV): sequencing the most valuable type-strain genomes for metagenomic binning, comparative biology and taxonomic classification.</title>
        <authorList>
            <person name="Goeker M."/>
        </authorList>
    </citation>
    <scope>NUCLEOTIDE SEQUENCE [LARGE SCALE GENOMIC DNA]</scope>
    <source>
        <strain evidence="3 4">DSM 28102</strain>
    </source>
</reference>
<dbReference type="InterPro" id="IPR002939">
    <property type="entry name" value="DnaJ_C"/>
</dbReference>
<organism evidence="3 4">
    <name type="scientific">Martelella mangrovi</name>
    <dbReference type="NCBI Taxonomy" id="1397477"/>
    <lineage>
        <taxon>Bacteria</taxon>
        <taxon>Pseudomonadati</taxon>
        <taxon>Pseudomonadota</taxon>
        <taxon>Alphaproteobacteria</taxon>
        <taxon>Hyphomicrobiales</taxon>
        <taxon>Aurantimonadaceae</taxon>
        <taxon>Martelella</taxon>
    </lineage>
</organism>
<dbReference type="PRINTS" id="PR00625">
    <property type="entry name" value="JDOMAIN"/>
</dbReference>
<evidence type="ECO:0000256" key="1">
    <source>
        <dbReference type="ARBA" id="ARBA00023186"/>
    </source>
</evidence>
<dbReference type="CDD" id="cd06257">
    <property type="entry name" value="DnaJ"/>
    <property type="match status" value="1"/>
</dbReference>
<dbReference type="Pfam" id="PF01556">
    <property type="entry name" value="DnaJ_C"/>
    <property type="match status" value="1"/>
</dbReference>
<dbReference type="InterPro" id="IPR001623">
    <property type="entry name" value="DnaJ_domain"/>
</dbReference>
<dbReference type="InterPro" id="IPR036869">
    <property type="entry name" value="J_dom_sf"/>
</dbReference>
<dbReference type="PANTHER" id="PTHR43096:SF52">
    <property type="entry name" value="DNAJ HOMOLOG 1, MITOCHONDRIAL-RELATED"/>
    <property type="match status" value="1"/>
</dbReference>
<dbReference type="CDD" id="cd10747">
    <property type="entry name" value="DnaJ_C"/>
    <property type="match status" value="1"/>
</dbReference>
<dbReference type="SUPFAM" id="SSF49493">
    <property type="entry name" value="HSP40/DnaJ peptide-binding domain"/>
    <property type="match status" value="2"/>
</dbReference>
<proteinExistence type="predicted"/>
<dbReference type="Proteomes" id="UP001549164">
    <property type="component" value="Unassembled WGS sequence"/>
</dbReference>
<dbReference type="InterPro" id="IPR018253">
    <property type="entry name" value="DnaJ_domain_CS"/>
</dbReference>
<feature type="domain" description="J" evidence="2">
    <location>
        <begin position="13"/>
        <end position="78"/>
    </location>
</feature>
<evidence type="ECO:0000259" key="2">
    <source>
        <dbReference type="PROSITE" id="PS50076"/>
    </source>
</evidence>
<dbReference type="Gene3D" id="1.10.287.110">
    <property type="entry name" value="DnaJ domain"/>
    <property type="match status" value="1"/>
</dbReference>
<gene>
    <name evidence="3" type="ORF">ABID12_000023</name>
</gene>
<dbReference type="SMART" id="SM00271">
    <property type="entry name" value="DnaJ"/>
    <property type="match status" value="1"/>
</dbReference>
<sequence length="318" mass="34274">MIKVTIMVQQQQDPYQLLGVAKTASQDEIKKAYRQLAKKLHPDLNPGDAAKAEQFSQVTAAYDLLSDPEKRRRFDAGEIDINQQERPERQYYRAHAEADPSARYEFEGGFDDLGEFFARAFGGRAGDGAGQRRSSMRMRGQDRHFHLQVSLIEALSGAKKTVGLPEGGRIALTIPAGIEDGKTLRLAGKGEPGVNGGPAGDAYVRVEVLPDAVFTRDGDDIALELPVGVDEAVIGATVSVPTIGGRVNLKVPANSSSGRVMRLKGKGAPKPGGGAGDMLVTLKIVLPPEPDPALEEALRAWRSEHGYDPRAGWKGGRR</sequence>
<dbReference type="PROSITE" id="PS50076">
    <property type="entry name" value="DNAJ_2"/>
    <property type="match status" value="1"/>
</dbReference>
<dbReference type="Pfam" id="PF00226">
    <property type="entry name" value="DnaJ"/>
    <property type="match status" value="1"/>
</dbReference>
<protein>
    <submittedName>
        <fullName evidence="3">DnaJ-class molecular chaperone</fullName>
    </submittedName>
</protein>
<dbReference type="Gene3D" id="2.60.260.20">
    <property type="entry name" value="Urease metallochaperone UreE, N-terminal domain"/>
    <property type="match status" value="2"/>
</dbReference>
<dbReference type="PANTHER" id="PTHR43096">
    <property type="entry name" value="DNAJ HOMOLOG 1, MITOCHONDRIAL-RELATED"/>
    <property type="match status" value="1"/>
</dbReference>
<evidence type="ECO:0000313" key="4">
    <source>
        <dbReference type="Proteomes" id="UP001549164"/>
    </source>
</evidence>
<comment type="caution">
    <text evidence="3">The sequence shown here is derived from an EMBL/GenBank/DDBJ whole genome shotgun (WGS) entry which is preliminary data.</text>
</comment>
<accession>A0ABV2I758</accession>
<keyword evidence="1" id="KW-0143">Chaperone</keyword>
<evidence type="ECO:0000313" key="3">
    <source>
        <dbReference type="EMBL" id="MET3598102.1"/>
    </source>
</evidence>
<dbReference type="PROSITE" id="PS00636">
    <property type="entry name" value="DNAJ_1"/>
    <property type="match status" value="1"/>
</dbReference>
<name>A0ABV2I758_9HYPH</name>